<reference evidence="3 4" key="1">
    <citation type="journal article" date="2012" name="Stand. Genomic Sci.">
        <title>Complete genome sequence of the sulfur compounds oxidizing chemolithoautotroph Sulfuricurvum kujiense type strain (YK-1(T)).</title>
        <authorList>
            <person name="Han C."/>
            <person name="Kotsyurbenko O."/>
            <person name="Chertkov O."/>
            <person name="Held B."/>
            <person name="Lapidus A."/>
            <person name="Nolan M."/>
            <person name="Lucas S."/>
            <person name="Hammon N."/>
            <person name="Deshpande S."/>
            <person name="Cheng J.F."/>
            <person name="Tapia R."/>
            <person name="Goodwin L.A."/>
            <person name="Pitluck S."/>
            <person name="Liolios K."/>
            <person name="Pagani I."/>
            <person name="Ivanova N."/>
            <person name="Mavromatis K."/>
            <person name="Mikhailova N."/>
            <person name="Pati A."/>
            <person name="Chen A."/>
            <person name="Palaniappan K."/>
            <person name="Land M."/>
            <person name="Hauser L."/>
            <person name="Chang Y.J."/>
            <person name="Jeffries C.D."/>
            <person name="Brambilla E.M."/>
            <person name="Rohde M."/>
            <person name="Spring S."/>
            <person name="Sikorski J."/>
            <person name="Goker M."/>
            <person name="Woyke T."/>
            <person name="Bristow J."/>
            <person name="Eisen J.A."/>
            <person name="Markowitz V."/>
            <person name="Hugenholtz P."/>
            <person name="Kyrpides N.C."/>
            <person name="Klenk H.P."/>
            <person name="Detter J.C."/>
        </authorList>
    </citation>
    <scope>NUCLEOTIDE SEQUENCE [LARGE SCALE GENOMIC DNA]</scope>
    <source>
        <strain evidence="4">ATCC BAA-921 / DSM 16994 / JCM 11577 / YK-1</strain>
    </source>
</reference>
<sequence length="167" mass="19402">MQEIEYEEWIIWNASLGIRDFVTIGRIDTTESVAWLDAPYDMVGPFSLDELITDGFIRFAACAVMSKQRWQTDREALREEALNKRRKAQKEFYDELERHNRRKINAMQCSQREYRSVLNLPQIGALELSQIKSAYRKAAKKAHPDAGGSQEMFIRIKEACDALLELV</sequence>
<protein>
    <submittedName>
        <fullName evidence="3">Heat shock protein DnaJ domain protein</fullName>
    </submittedName>
</protein>
<dbReference type="CDD" id="cd06257">
    <property type="entry name" value="DnaJ"/>
    <property type="match status" value="1"/>
</dbReference>
<dbReference type="InterPro" id="IPR036869">
    <property type="entry name" value="J_dom_sf"/>
</dbReference>
<evidence type="ECO:0000313" key="3">
    <source>
        <dbReference type="EMBL" id="ADR33761.1"/>
    </source>
</evidence>
<keyword evidence="3" id="KW-0346">Stress response</keyword>
<organism evidence="3 4">
    <name type="scientific">Sulfuricurvum kujiense (strain ATCC BAA-921 / DSM 16994 / JCM 11577 / YK-1)</name>
    <dbReference type="NCBI Taxonomy" id="709032"/>
    <lineage>
        <taxon>Bacteria</taxon>
        <taxon>Pseudomonadati</taxon>
        <taxon>Campylobacterota</taxon>
        <taxon>Epsilonproteobacteria</taxon>
        <taxon>Campylobacterales</taxon>
        <taxon>Sulfurimonadaceae</taxon>
        <taxon>Sulfuricurvum</taxon>
    </lineage>
</organism>
<dbReference type="EMBL" id="CP002355">
    <property type="protein sequence ID" value="ADR33761.1"/>
    <property type="molecule type" value="Genomic_DNA"/>
</dbReference>
<dbReference type="SUPFAM" id="SSF46565">
    <property type="entry name" value="Chaperone J-domain"/>
    <property type="match status" value="1"/>
</dbReference>
<dbReference type="Pfam" id="PF00226">
    <property type="entry name" value="DnaJ"/>
    <property type="match status" value="1"/>
</dbReference>
<dbReference type="Proteomes" id="UP000008721">
    <property type="component" value="Chromosome"/>
</dbReference>
<evidence type="ECO:0000256" key="1">
    <source>
        <dbReference type="SAM" id="Coils"/>
    </source>
</evidence>
<evidence type="ECO:0000259" key="2">
    <source>
        <dbReference type="PROSITE" id="PS50076"/>
    </source>
</evidence>
<keyword evidence="1" id="KW-0175">Coiled coil</keyword>
<dbReference type="OrthoDB" id="9775658at2"/>
<dbReference type="HOGENOM" id="CLU_108970_0_0_7"/>
<name>E4TWE3_SULKY</name>
<dbReference type="Gene3D" id="1.10.287.110">
    <property type="entry name" value="DnaJ domain"/>
    <property type="match status" value="1"/>
</dbReference>
<dbReference type="InterPro" id="IPR001623">
    <property type="entry name" value="DnaJ_domain"/>
</dbReference>
<dbReference type="eggNOG" id="COG2214">
    <property type="taxonomic scope" value="Bacteria"/>
</dbReference>
<dbReference type="AlphaFoldDB" id="E4TWE3"/>
<feature type="domain" description="J" evidence="2">
    <location>
        <begin position="113"/>
        <end position="167"/>
    </location>
</feature>
<dbReference type="STRING" id="709032.Sulku_1098"/>
<dbReference type="KEGG" id="sku:Sulku_1098"/>
<proteinExistence type="predicted"/>
<dbReference type="SMART" id="SM00271">
    <property type="entry name" value="DnaJ"/>
    <property type="match status" value="1"/>
</dbReference>
<gene>
    <name evidence="3" type="ordered locus">Sulku_1098</name>
</gene>
<evidence type="ECO:0000313" key="4">
    <source>
        <dbReference type="Proteomes" id="UP000008721"/>
    </source>
</evidence>
<accession>E4TWE3</accession>
<feature type="coiled-coil region" evidence="1">
    <location>
        <begin position="67"/>
        <end position="113"/>
    </location>
</feature>
<keyword evidence="4" id="KW-1185">Reference proteome</keyword>
<dbReference type="RefSeq" id="WP_013459958.1">
    <property type="nucleotide sequence ID" value="NC_014762.1"/>
</dbReference>
<dbReference type="PROSITE" id="PS50076">
    <property type="entry name" value="DNAJ_2"/>
    <property type="match status" value="1"/>
</dbReference>